<dbReference type="EMBL" id="JAYLLN010000050">
    <property type="protein sequence ID" value="MEI5986257.1"/>
    <property type="molecule type" value="Genomic_DNA"/>
</dbReference>
<dbReference type="InterPro" id="IPR029068">
    <property type="entry name" value="Glyas_Bleomycin-R_OHBP_Dase"/>
</dbReference>
<dbReference type="RefSeq" id="WP_336557996.1">
    <property type="nucleotide sequence ID" value="NZ_JAYLLN010000050.1"/>
</dbReference>
<keyword evidence="2" id="KW-1185">Reference proteome</keyword>
<evidence type="ECO:0008006" key="3">
    <source>
        <dbReference type="Google" id="ProtNLM"/>
    </source>
</evidence>
<gene>
    <name evidence="1" type="ORF">VJ786_15235</name>
</gene>
<reference evidence="1 2" key="1">
    <citation type="submission" date="2024-01" db="EMBL/GenBank/DDBJ databases">
        <title>Sphingobacterium tenebrionis sp. nov., a novel endophyte isolated from tenebrio molitor intestines.</title>
        <authorList>
            <person name="Zhang C."/>
        </authorList>
    </citation>
    <scope>NUCLEOTIDE SEQUENCE [LARGE SCALE GENOMIC DNA]</scope>
    <source>
        <strain evidence="1 2">PU5-4</strain>
    </source>
</reference>
<sequence length="126" mass="14455">MKNLTFKTIGKILMEVPMEQYENVLHFYRDLLLFDEIDGDFTDINCKKTIFLNGNLQLEICASPDIKESTIKLLLETNDLNQALGYFQANKTESHLKKNVAASEILHVTDYGGLRLMVMENDLKNP</sequence>
<organism evidence="1 2">
    <name type="scientific">Sphingobacterium tenebrionis</name>
    <dbReference type="NCBI Taxonomy" id="3111775"/>
    <lineage>
        <taxon>Bacteria</taxon>
        <taxon>Pseudomonadati</taxon>
        <taxon>Bacteroidota</taxon>
        <taxon>Sphingobacteriia</taxon>
        <taxon>Sphingobacteriales</taxon>
        <taxon>Sphingobacteriaceae</taxon>
        <taxon>Sphingobacterium</taxon>
    </lineage>
</organism>
<comment type="caution">
    <text evidence="1">The sequence shown here is derived from an EMBL/GenBank/DDBJ whole genome shotgun (WGS) entry which is preliminary data.</text>
</comment>
<name>A0ABU8I941_9SPHI</name>
<evidence type="ECO:0000313" key="1">
    <source>
        <dbReference type="EMBL" id="MEI5986257.1"/>
    </source>
</evidence>
<evidence type="ECO:0000313" key="2">
    <source>
        <dbReference type="Proteomes" id="UP001363035"/>
    </source>
</evidence>
<protein>
    <recommendedName>
        <fullName evidence="3">VOC domain-containing protein</fullName>
    </recommendedName>
</protein>
<accession>A0ABU8I941</accession>
<dbReference type="Proteomes" id="UP001363035">
    <property type="component" value="Unassembled WGS sequence"/>
</dbReference>
<proteinExistence type="predicted"/>
<dbReference type="Gene3D" id="3.10.180.10">
    <property type="entry name" value="2,3-Dihydroxybiphenyl 1,2-Dioxygenase, domain 1"/>
    <property type="match status" value="1"/>
</dbReference>